<dbReference type="Proteomes" id="UP000824264">
    <property type="component" value="Unassembled WGS sequence"/>
</dbReference>
<evidence type="ECO:0000313" key="3">
    <source>
        <dbReference type="Proteomes" id="UP000824264"/>
    </source>
</evidence>
<accession>A0A9D1R137</accession>
<sequence length="193" mass="20768">MDATFPLRHPQTDEHRQGYYGFSRDTLLSLGVVWFKRGNAGLALLNALFAVLTILPLALCLPQTREWLLSGTTAFGTLGQPLFIGLIVYGLFALAAFLLGLRCTLQAATLRYGKFSGATVLPLIMVSVLWYDQGYVALLGDDALLVGGLGAFMGFVGLLRAAADSNALHSLALIRQGYVALSDPHRDEALIAL</sequence>
<comment type="caution">
    <text evidence="2">The sequence shown here is derived from an EMBL/GenBank/DDBJ whole genome shotgun (WGS) entry which is preliminary data.</text>
</comment>
<name>A0A9D1R137_9BACT</name>
<gene>
    <name evidence="2" type="ORF">H9874_09305</name>
</gene>
<dbReference type="EMBL" id="DXGI01000352">
    <property type="protein sequence ID" value="HIW79324.1"/>
    <property type="molecule type" value="Genomic_DNA"/>
</dbReference>
<feature type="transmembrane region" description="Helical" evidence="1">
    <location>
        <begin position="79"/>
        <end position="100"/>
    </location>
</feature>
<feature type="transmembrane region" description="Helical" evidence="1">
    <location>
        <begin position="112"/>
        <end position="131"/>
    </location>
</feature>
<evidence type="ECO:0000313" key="2">
    <source>
        <dbReference type="EMBL" id="HIW79324.1"/>
    </source>
</evidence>
<reference evidence="2" key="2">
    <citation type="submission" date="2021-04" db="EMBL/GenBank/DDBJ databases">
        <authorList>
            <person name="Gilroy R."/>
        </authorList>
    </citation>
    <scope>NUCLEOTIDE SEQUENCE</scope>
    <source>
        <strain evidence="2">ChiSxjej5B17-1746</strain>
    </source>
</reference>
<proteinExistence type="predicted"/>
<keyword evidence="1" id="KW-0812">Transmembrane</keyword>
<organism evidence="2 3">
    <name type="scientific">Candidatus Bilophila faecipullorum</name>
    <dbReference type="NCBI Taxonomy" id="2838482"/>
    <lineage>
        <taxon>Bacteria</taxon>
        <taxon>Pseudomonadati</taxon>
        <taxon>Thermodesulfobacteriota</taxon>
        <taxon>Desulfovibrionia</taxon>
        <taxon>Desulfovibrionales</taxon>
        <taxon>Desulfovibrionaceae</taxon>
        <taxon>Bilophila</taxon>
    </lineage>
</organism>
<evidence type="ECO:0000256" key="1">
    <source>
        <dbReference type="SAM" id="Phobius"/>
    </source>
</evidence>
<feature type="transmembrane region" description="Helical" evidence="1">
    <location>
        <begin position="40"/>
        <end position="59"/>
    </location>
</feature>
<feature type="transmembrane region" description="Helical" evidence="1">
    <location>
        <begin position="143"/>
        <end position="163"/>
    </location>
</feature>
<keyword evidence="1" id="KW-1133">Transmembrane helix</keyword>
<dbReference type="AlphaFoldDB" id="A0A9D1R137"/>
<protein>
    <submittedName>
        <fullName evidence="2">Uncharacterized protein</fullName>
    </submittedName>
</protein>
<reference evidence="2" key="1">
    <citation type="journal article" date="2021" name="PeerJ">
        <title>Extensive microbial diversity within the chicken gut microbiome revealed by metagenomics and culture.</title>
        <authorList>
            <person name="Gilroy R."/>
            <person name="Ravi A."/>
            <person name="Getino M."/>
            <person name="Pursley I."/>
            <person name="Horton D.L."/>
            <person name="Alikhan N.F."/>
            <person name="Baker D."/>
            <person name="Gharbi K."/>
            <person name="Hall N."/>
            <person name="Watson M."/>
            <person name="Adriaenssens E.M."/>
            <person name="Foster-Nyarko E."/>
            <person name="Jarju S."/>
            <person name="Secka A."/>
            <person name="Antonio M."/>
            <person name="Oren A."/>
            <person name="Chaudhuri R.R."/>
            <person name="La Ragione R."/>
            <person name="Hildebrand F."/>
            <person name="Pallen M.J."/>
        </authorList>
    </citation>
    <scope>NUCLEOTIDE SEQUENCE</scope>
    <source>
        <strain evidence="2">ChiSxjej5B17-1746</strain>
    </source>
</reference>
<keyword evidence="1" id="KW-0472">Membrane</keyword>